<dbReference type="OrthoDB" id="3445803at2759"/>
<dbReference type="GO" id="GO:0016787">
    <property type="term" value="F:hydrolase activity"/>
    <property type="evidence" value="ECO:0007669"/>
    <property type="project" value="UniProtKB-KW"/>
</dbReference>
<dbReference type="Proteomes" id="UP000799778">
    <property type="component" value="Unassembled WGS sequence"/>
</dbReference>
<organism evidence="1 2">
    <name type="scientific">Aaosphaeria arxii CBS 175.79</name>
    <dbReference type="NCBI Taxonomy" id="1450172"/>
    <lineage>
        <taxon>Eukaryota</taxon>
        <taxon>Fungi</taxon>
        <taxon>Dikarya</taxon>
        <taxon>Ascomycota</taxon>
        <taxon>Pezizomycotina</taxon>
        <taxon>Dothideomycetes</taxon>
        <taxon>Pleosporomycetidae</taxon>
        <taxon>Pleosporales</taxon>
        <taxon>Pleosporales incertae sedis</taxon>
        <taxon>Aaosphaeria</taxon>
    </lineage>
</organism>
<dbReference type="Gene3D" id="3.20.20.80">
    <property type="entry name" value="Glycosidases"/>
    <property type="match status" value="1"/>
</dbReference>
<keyword evidence="1" id="KW-0378">Hydrolase</keyword>
<dbReference type="SUPFAM" id="SSF51445">
    <property type="entry name" value="(Trans)glycosidases"/>
    <property type="match status" value="1"/>
</dbReference>
<evidence type="ECO:0000313" key="1">
    <source>
        <dbReference type="EMBL" id="KAF2014204.1"/>
    </source>
</evidence>
<dbReference type="GeneID" id="54291320"/>
<sequence length="462" mass="51782">MGTEYLQSLEVLPTEDRKPNPSVSGSAVVFLDQQTGETQQLASGWIYGIPDSPDQIPDKFYTEVGFRYGRGGGSQLPDTRGWYRSKADYDARFQSTLSNYRTTRKYGGNFICLPSALWGADGGQPPDAPYPGDDGDWSSWDELLATWIKDAKANDMLEGLVFDIWNEPDLKFFWNRSREQWLQLWSRSYHVLRREVPGVRISGPCFSTAPEADNEWWQEYLAFVKTDNSIPDEWSWHMEQGYGNLTDGMASFRKLLDQHSIPESGVVNINEYAIWAEQVPSGAVWFISQLERENAIGLRGNWAMAGALHDFLAGLVSKPGAGTKDYSITAGGYFPTAEYHVYKYYGSEMKGQRLKTAANATTDGEVFAVKGSNKLRILAGTRNAKGDWAIDLKGGETLGYTDGTEVEVRVLEFIGTDDHLAEGDGPKNLQSRRLKWQGGQLRLEIHQENPLSAYAFEIALNE</sequence>
<accession>A0A6A5XPD0</accession>
<name>A0A6A5XPD0_9PLEO</name>
<dbReference type="RefSeq" id="XP_033382543.1">
    <property type="nucleotide sequence ID" value="XM_033533923.1"/>
</dbReference>
<dbReference type="EMBL" id="ML978070">
    <property type="protein sequence ID" value="KAF2014204.1"/>
    <property type="molecule type" value="Genomic_DNA"/>
</dbReference>
<dbReference type="AlphaFoldDB" id="A0A6A5XPD0"/>
<keyword evidence="2" id="KW-1185">Reference proteome</keyword>
<evidence type="ECO:0000313" key="2">
    <source>
        <dbReference type="Proteomes" id="UP000799778"/>
    </source>
</evidence>
<proteinExistence type="predicted"/>
<gene>
    <name evidence="1" type="ORF">BU24DRAFT_492899</name>
</gene>
<dbReference type="InterPro" id="IPR017853">
    <property type="entry name" value="GH"/>
</dbReference>
<protein>
    <submittedName>
        <fullName evidence="1">Glycoside hydrolase family 39 protein</fullName>
    </submittedName>
</protein>
<reference evidence="1" key="1">
    <citation type="journal article" date="2020" name="Stud. Mycol.">
        <title>101 Dothideomycetes genomes: a test case for predicting lifestyles and emergence of pathogens.</title>
        <authorList>
            <person name="Haridas S."/>
            <person name="Albert R."/>
            <person name="Binder M."/>
            <person name="Bloem J."/>
            <person name="Labutti K."/>
            <person name="Salamov A."/>
            <person name="Andreopoulos B."/>
            <person name="Baker S."/>
            <person name="Barry K."/>
            <person name="Bills G."/>
            <person name="Bluhm B."/>
            <person name="Cannon C."/>
            <person name="Castanera R."/>
            <person name="Culley D."/>
            <person name="Daum C."/>
            <person name="Ezra D."/>
            <person name="Gonzalez J."/>
            <person name="Henrissat B."/>
            <person name="Kuo A."/>
            <person name="Liang C."/>
            <person name="Lipzen A."/>
            <person name="Lutzoni F."/>
            <person name="Magnuson J."/>
            <person name="Mondo S."/>
            <person name="Nolan M."/>
            <person name="Ohm R."/>
            <person name="Pangilinan J."/>
            <person name="Park H.-J."/>
            <person name="Ramirez L."/>
            <person name="Alfaro M."/>
            <person name="Sun H."/>
            <person name="Tritt A."/>
            <person name="Yoshinaga Y."/>
            <person name="Zwiers L.-H."/>
            <person name="Turgeon B."/>
            <person name="Goodwin S."/>
            <person name="Spatafora J."/>
            <person name="Crous P."/>
            <person name="Grigoriev I."/>
        </authorList>
    </citation>
    <scope>NUCLEOTIDE SEQUENCE</scope>
    <source>
        <strain evidence="1">CBS 175.79</strain>
    </source>
</reference>